<dbReference type="Pfam" id="PF02852">
    <property type="entry name" value="Pyr_redox_dim"/>
    <property type="match status" value="1"/>
</dbReference>
<dbReference type="PIRSF" id="PIRSF000350">
    <property type="entry name" value="Mercury_reductase_MerA"/>
    <property type="match status" value="1"/>
</dbReference>
<evidence type="ECO:0000259" key="7">
    <source>
        <dbReference type="Pfam" id="PF07992"/>
    </source>
</evidence>
<dbReference type="EC" id="1.-.-.-" evidence="8"/>
<proteinExistence type="inferred from homology"/>
<evidence type="ECO:0000259" key="6">
    <source>
        <dbReference type="Pfam" id="PF02852"/>
    </source>
</evidence>
<accession>A0ABT9I935</accession>
<protein>
    <submittedName>
        <fullName evidence="8">NAD(P)/FAD-dependent oxidoreductase</fullName>
        <ecNumber evidence="8">1.-.-.-</ecNumber>
    </submittedName>
</protein>
<evidence type="ECO:0000313" key="9">
    <source>
        <dbReference type="Proteomes" id="UP001233673"/>
    </source>
</evidence>
<gene>
    <name evidence="8" type="ORF">QOZ88_05495</name>
</gene>
<keyword evidence="8" id="KW-0560">Oxidoreductase</keyword>
<keyword evidence="9" id="KW-1185">Reference proteome</keyword>
<dbReference type="InterPro" id="IPR016156">
    <property type="entry name" value="FAD/NAD-linked_Rdtase_dimer_sf"/>
</dbReference>
<dbReference type="Gene3D" id="3.30.390.30">
    <property type="match status" value="1"/>
</dbReference>
<dbReference type="EMBL" id="JASNFN010000004">
    <property type="protein sequence ID" value="MDP5182084.1"/>
    <property type="molecule type" value="Genomic_DNA"/>
</dbReference>
<comment type="caution">
    <text evidence="8">The sequence shown here is derived from an EMBL/GenBank/DDBJ whole genome shotgun (WGS) entry which is preliminary data.</text>
</comment>
<evidence type="ECO:0000313" key="8">
    <source>
        <dbReference type="EMBL" id="MDP5182084.1"/>
    </source>
</evidence>
<dbReference type="Pfam" id="PF07992">
    <property type="entry name" value="Pyr_redox_2"/>
    <property type="match status" value="1"/>
</dbReference>
<dbReference type="Gene3D" id="3.50.50.60">
    <property type="entry name" value="FAD/NAD(P)-binding domain"/>
    <property type="match status" value="2"/>
</dbReference>
<comment type="similarity">
    <text evidence="2">Belongs to the class-I pyridine nucleotide-disulfide oxidoreductase family.</text>
</comment>
<dbReference type="InterPro" id="IPR004099">
    <property type="entry name" value="Pyr_nucl-diS_OxRdtase_dimer"/>
</dbReference>
<comment type="cofactor">
    <cofactor evidence="1">
        <name>FAD</name>
        <dbReference type="ChEBI" id="CHEBI:57692"/>
    </cofactor>
</comment>
<dbReference type="PRINTS" id="PR00411">
    <property type="entry name" value="PNDRDTASEI"/>
</dbReference>
<evidence type="ECO:0000256" key="2">
    <source>
        <dbReference type="ARBA" id="ARBA00007532"/>
    </source>
</evidence>
<dbReference type="PRINTS" id="PR00368">
    <property type="entry name" value="FADPNR"/>
</dbReference>
<dbReference type="RefSeq" id="WP_305998790.1">
    <property type="nucleotide sequence ID" value="NZ_JASNFN010000004.1"/>
</dbReference>
<dbReference type="GO" id="GO:0016491">
    <property type="term" value="F:oxidoreductase activity"/>
    <property type="evidence" value="ECO:0007669"/>
    <property type="project" value="UniProtKB-KW"/>
</dbReference>
<dbReference type="SUPFAM" id="SSF55424">
    <property type="entry name" value="FAD/NAD-linked reductases, dimerisation (C-terminal) domain"/>
    <property type="match status" value="1"/>
</dbReference>
<evidence type="ECO:0000256" key="5">
    <source>
        <dbReference type="SAM" id="MobiDB-lite"/>
    </source>
</evidence>
<dbReference type="PANTHER" id="PTHR43014">
    <property type="entry name" value="MERCURIC REDUCTASE"/>
    <property type="match status" value="1"/>
</dbReference>
<sequence length="499" mass="51909">MSGQGREHRSEGRARSGAPRGSEQEDPTEAERTYDVVVLGAGSTGENVADVVVRGGLSAVLVEPELVGGECSYWACMPSKTLLRGTEVLAEARSVDGAAQAVTGEQDVAATLARRDSFTSHWDDFGQVEWVRGAGIDLLRGAGRLDGERTVVVTAEDGTTTRLTARHAVAVCTGSQAAVPPVDGLADVDPWGPREATSAKEAPARLLVLGGGYVGCEMATAWQALGSQVTLLQRGDRLLPGLEPQAGDAVAASLREAGVDVRLGTEVTAARRDGTEVVLTTADGEVRGDEVLVATGRSARTGEIGAETVGLEPGEYLSVDATLRVEGFSWLYGVGDVNGRRQLTHMGKYQARQAGAAIVARARGEEVGTSPWSPFVATADDVATPSVVFTSPQVASVGRTAAEAAEAGLPHRVVEYPIGSIAGAAVFADGYTGTAVAVVDTEREVLLGVTFVGPAVAELLHAATIAVVGEVPIARLWHAVPAYPTISEIWLRLLEAYRG</sequence>
<dbReference type="Proteomes" id="UP001233673">
    <property type="component" value="Unassembled WGS sequence"/>
</dbReference>
<keyword evidence="3" id="KW-0285">Flavoprotein</keyword>
<dbReference type="InterPro" id="IPR023753">
    <property type="entry name" value="FAD/NAD-binding_dom"/>
</dbReference>
<feature type="region of interest" description="Disordered" evidence="5">
    <location>
        <begin position="1"/>
        <end position="31"/>
    </location>
</feature>
<dbReference type="SUPFAM" id="SSF51905">
    <property type="entry name" value="FAD/NAD(P)-binding domain"/>
    <property type="match status" value="1"/>
</dbReference>
<organism evidence="8 9">
    <name type="scientific">Blastococcus carthaginiensis</name>
    <dbReference type="NCBI Taxonomy" id="3050034"/>
    <lineage>
        <taxon>Bacteria</taxon>
        <taxon>Bacillati</taxon>
        <taxon>Actinomycetota</taxon>
        <taxon>Actinomycetes</taxon>
        <taxon>Geodermatophilales</taxon>
        <taxon>Geodermatophilaceae</taxon>
        <taxon>Blastococcus</taxon>
    </lineage>
</organism>
<feature type="compositionally biased region" description="Basic and acidic residues" evidence="5">
    <location>
        <begin position="1"/>
        <end position="14"/>
    </location>
</feature>
<evidence type="ECO:0000256" key="3">
    <source>
        <dbReference type="ARBA" id="ARBA00022630"/>
    </source>
</evidence>
<dbReference type="InterPro" id="IPR036188">
    <property type="entry name" value="FAD/NAD-bd_sf"/>
</dbReference>
<name>A0ABT9I935_9ACTN</name>
<dbReference type="InterPro" id="IPR001100">
    <property type="entry name" value="Pyr_nuc-diS_OxRdtase"/>
</dbReference>
<feature type="domain" description="FAD/NAD(P)-binding" evidence="7">
    <location>
        <begin position="34"/>
        <end position="350"/>
    </location>
</feature>
<keyword evidence="4" id="KW-0274">FAD</keyword>
<evidence type="ECO:0000256" key="4">
    <source>
        <dbReference type="ARBA" id="ARBA00022827"/>
    </source>
</evidence>
<dbReference type="PANTHER" id="PTHR43014:SF2">
    <property type="entry name" value="MERCURIC REDUCTASE"/>
    <property type="match status" value="1"/>
</dbReference>
<reference evidence="9" key="1">
    <citation type="submission" date="2023-05" db="EMBL/GenBank/DDBJ databases">
        <title>Draft genome of Pseudofrankia sp. BMG5.37.</title>
        <authorList>
            <person name="Gtari M."/>
            <person name="Ghodhbane F."/>
            <person name="Sbissi I."/>
        </authorList>
    </citation>
    <scope>NUCLEOTIDE SEQUENCE [LARGE SCALE GENOMIC DNA]</scope>
    <source>
        <strain evidence="9">BMG 814</strain>
    </source>
</reference>
<feature type="domain" description="Pyridine nucleotide-disulphide oxidoreductase dimerisation" evidence="6">
    <location>
        <begin position="384"/>
        <end position="490"/>
    </location>
</feature>
<evidence type="ECO:0000256" key="1">
    <source>
        <dbReference type="ARBA" id="ARBA00001974"/>
    </source>
</evidence>